<accession>A0A3P7NYA3</accession>
<comment type="similarity">
    <text evidence="2">Belongs to the 'phage' integrase family.</text>
</comment>
<dbReference type="InterPro" id="IPR004107">
    <property type="entry name" value="Integrase_SAM-like_N"/>
</dbReference>
<evidence type="ECO:0000256" key="6">
    <source>
        <dbReference type="PROSITE-ProRule" id="PRU01248"/>
    </source>
</evidence>
<evidence type="ECO:0000259" key="7">
    <source>
        <dbReference type="PROSITE" id="PS51898"/>
    </source>
</evidence>
<evidence type="ECO:0000256" key="2">
    <source>
        <dbReference type="ARBA" id="ARBA00008857"/>
    </source>
</evidence>
<dbReference type="PROSITE" id="PS51898">
    <property type="entry name" value="TYR_RECOMBINASE"/>
    <property type="match status" value="1"/>
</dbReference>
<comment type="function">
    <text evidence="1">Site-specific tyrosine recombinase, which acts by catalyzing the cutting and rejoining of the recombining DNA molecules.</text>
</comment>
<dbReference type="InterPro" id="IPR044068">
    <property type="entry name" value="CB"/>
</dbReference>
<evidence type="ECO:0000256" key="1">
    <source>
        <dbReference type="ARBA" id="ARBA00003283"/>
    </source>
</evidence>
<protein>
    <recommendedName>
        <fullName evidence="11">Integrase</fullName>
    </recommendedName>
</protein>
<dbReference type="InterPro" id="IPR050090">
    <property type="entry name" value="Tyrosine_recombinase_XerCD"/>
</dbReference>
<dbReference type="GO" id="GO:0003677">
    <property type="term" value="F:DNA binding"/>
    <property type="evidence" value="ECO:0007669"/>
    <property type="project" value="UniProtKB-UniRule"/>
</dbReference>
<evidence type="ECO:0000256" key="5">
    <source>
        <dbReference type="ARBA" id="ARBA00023172"/>
    </source>
</evidence>
<dbReference type="OrthoDB" id="9801717at2"/>
<feature type="domain" description="Core-binding (CB)" evidence="8">
    <location>
        <begin position="4"/>
        <end position="97"/>
    </location>
</feature>
<name>A0A3P7NYA3_9FIRM</name>
<keyword evidence="4 6" id="KW-0238">DNA-binding</keyword>
<dbReference type="Gene3D" id="1.10.443.10">
    <property type="entry name" value="Intergrase catalytic core"/>
    <property type="match status" value="1"/>
</dbReference>
<dbReference type="InterPro" id="IPR011010">
    <property type="entry name" value="DNA_brk_join_enz"/>
</dbReference>
<reference evidence="9 10" key="1">
    <citation type="submission" date="2018-09" db="EMBL/GenBank/DDBJ databases">
        <authorList>
            <person name="Postec A."/>
        </authorList>
    </citation>
    <scope>NUCLEOTIDE SEQUENCE [LARGE SCALE GENOMIC DNA]</scope>
    <source>
        <strain evidence="9">70B-A</strain>
    </source>
</reference>
<dbReference type="PROSITE" id="PS51900">
    <property type="entry name" value="CB"/>
    <property type="match status" value="1"/>
</dbReference>
<feature type="domain" description="Tyr recombinase" evidence="7">
    <location>
        <begin position="121"/>
        <end position="310"/>
    </location>
</feature>
<dbReference type="Gene3D" id="1.10.150.130">
    <property type="match status" value="1"/>
</dbReference>
<organism evidence="9 10">
    <name type="scientific">Petrocella atlantisensis</name>
    <dbReference type="NCBI Taxonomy" id="2173034"/>
    <lineage>
        <taxon>Bacteria</taxon>
        <taxon>Bacillati</taxon>
        <taxon>Bacillota</taxon>
        <taxon>Clostridia</taxon>
        <taxon>Lachnospirales</taxon>
        <taxon>Vallitaleaceae</taxon>
        <taxon>Petrocella</taxon>
    </lineage>
</organism>
<evidence type="ECO:0000256" key="3">
    <source>
        <dbReference type="ARBA" id="ARBA00022908"/>
    </source>
</evidence>
<sequence>MKETDFAHYLTQFLMQYLPSQVGSKRNTQLSYRDSFSLLLRYCRDSEQLYPEKLTVSKVDRALIVRYLQWLEDERHCKATTRNQRLAAIHSFFSFLMVEEPQYIQQGQQILGIPMKKTDKGPLLYLPLESVKGLLEQPDRRTIQGKRDAVVLSLLYDTGARVQELVDLKVGDITLNDTVTVLLTGKGGKSRIVPVMTPTGELIRHYISGSGLTSPVYSRYPLFTNRSNKQLTRAGVTYILKKYAQQAQFHGIEGITGEITPHWLRHSKAMHLLQSGVNLVYIRDLLGHSDISTTEIYARADEKMKRKALTEAYDSPANEELPPWKQNKDLLDWLKSL</sequence>
<dbReference type="EMBL" id="LR130778">
    <property type="protein sequence ID" value="VDN47945.1"/>
    <property type="molecule type" value="Genomic_DNA"/>
</dbReference>
<dbReference type="InterPro" id="IPR010998">
    <property type="entry name" value="Integrase_recombinase_N"/>
</dbReference>
<dbReference type="RefSeq" id="WP_125137172.1">
    <property type="nucleotide sequence ID" value="NZ_LR130778.1"/>
</dbReference>
<dbReference type="GO" id="GO:0015074">
    <property type="term" value="P:DNA integration"/>
    <property type="evidence" value="ECO:0007669"/>
    <property type="project" value="UniProtKB-KW"/>
</dbReference>
<keyword evidence="10" id="KW-1185">Reference proteome</keyword>
<proteinExistence type="inferred from homology"/>
<dbReference type="GO" id="GO:0006310">
    <property type="term" value="P:DNA recombination"/>
    <property type="evidence" value="ECO:0007669"/>
    <property type="project" value="UniProtKB-KW"/>
</dbReference>
<evidence type="ECO:0000313" key="9">
    <source>
        <dbReference type="EMBL" id="VDN47945.1"/>
    </source>
</evidence>
<dbReference type="Pfam" id="PF02899">
    <property type="entry name" value="Phage_int_SAM_1"/>
    <property type="match status" value="1"/>
</dbReference>
<dbReference type="PANTHER" id="PTHR30349">
    <property type="entry name" value="PHAGE INTEGRASE-RELATED"/>
    <property type="match status" value="1"/>
</dbReference>
<gene>
    <name evidence="9" type="ORF">PATL70BA_2062</name>
</gene>
<dbReference type="Proteomes" id="UP000279029">
    <property type="component" value="Chromosome"/>
</dbReference>
<dbReference type="Pfam" id="PF00589">
    <property type="entry name" value="Phage_integrase"/>
    <property type="match status" value="1"/>
</dbReference>
<keyword evidence="3" id="KW-0229">DNA integration</keyword>
<evidence type="ECO:0000256" key="4">
    <source>
        <dbReference type="ARBA" id="ARBA00023125"/>
    </source>
</evidence>
<dbReference type="InterPro" id="IPR013762">
    <property type="entry name" value="Integrase-like_cat_sf"/>
</dbReference>
<dbReference type="AlphaFoldDB" id="A0A3P7NYA3"/>
<keyword evidence="5" id="KW-0233">DNA recombination</keyword>
<dbReference type="KEGG" id="cbar:PATL70BA_2062"/>
<evidence type="ECO:0000313" key="10">
    <source>
        <dbReference type="Proteomes" id="UP000279029"/>
    </source>
</evidence>
<evidence type="ECO:0000259" key="8">
    <source>
        <dbReference type="PROSITE" id="PS51900"/>
    </source>
</evidence>
<dbReference type="InterPro" id="IPR002104">
    <property type="entry name" value="Integrase_catalytic"/>
</dbReference>
<dbReference type="SUPFAM" id="SSF56349">
    <property type="entry name" value="DNA breaking-rejoining enzymes"/>
    <property type="match status" value="1"/>
</dbReference>
<evidence type="ECO:0008006" key="11">
    <source>
        <dbReference type="Google" id="ProtNLM"/>
    </source>
</evidence>
<dbReference type="PANTHER" id="PTHR30349:SF41">
    <property type="entry name" value="INTEGRASE_RECOMBINASE PROTEIN MJ0367-RELATED"/>
    <property type="match status" value="1"/>
</dbReference>